<dbReference type="EMBL" id="CAXAMN010000114">
    <property type="protein sequence ID" value="CAK8986431.1"/>
    <property type="molecule type" value="Genomic_DNA"/>
</dbReference>
<protein>
    <submittedName>
        <fullName evidence="2">Uncharacterized protein</fullName>
    </submittedName>
</protein>
<organism evidence="2 3">
    <name type="scientific">Durusdinium trenchii</name>
    <dbReference type="NCBI Taxonomy" id="1381693"/>
    <lineage>
        <taxon>Eukaryota</taxon>
        <taxon>Sar</taxon>
        <taxon>Alveolata</taxon>
        <taxon>Dinophyceae</taxon>
        <taxon>Suessiales</taxon>
        <taxon>Symbiodiniaceae</taxon>
        <taxon>Durusdinium</taxon>
    </lineage>
</organism>
<evidence type="ECO:0000313" key="2">
    <source>
        <dbReference type="EMBL" id="CAK8986431.1"/>
    </source>
</evidence>
<evidence type="ECO:0000313" key="3">
    <source>
        <dbReference type="Proteomes" id="UP001642484"/>
    </source>
</evidence>
<sequence length="275" mass="29116">MAGDKTYFQNGNLTAAFQNQGMAPGSLVGASSPCVRVFVAGAVTHVGKTSVCLGLLAALRNSGLKASELGYIKPATQCEAPDLLSKWCASEGIEHVAGENAPLVFYSGFTRSFLAGEQGTSAEWLQKIQQKVAAMSEGRRVLIIDGVGFPSVGSIVGVDNADVAKAAKAPVLLVCKSGVGSAVDSFSLNASYFVAKGVPVLGALFNLGDADGFYSWDKCAKSIEAWFSQQDRRERFYGVVPKVQELDGLREKISETEEDALDTWLACGARMSWPS</sequence>
<dbReference type="PANTHER" id="PTHR21343:SF10">
    <property type="entry name" value="DRTGG DOMAIN-CONTAINING PROTEIN"/>
    <property type="match status" value="1"/>
</dbReference>
<reference evidence="2 3" key="1">
    <citation type="submission" date="2024-02" db="EMBL/GenBank/DDBJ databases">
        <authorList>
            <person name="Chen Y."/>
            <person name="Shah S."/>
            <person name="Dougan E. K."/>
            <person name="Thang M."/>
            <person name="Chan C."/>
        </authorList>
    </citation>
    <scope>NUCLEOTIDE SEQUENCE [LARGE SCALE GENOMIC DNA]</scope>
</reference>
<dbReference type="InterPro" id="IPR027417">
    <property type="entry name" value="P-loop_NTPase"/>
</dbReference>
<dbReference type="Proteomes" id="UP001642484">
    <property type="component" value="Unassembled WGS sequence"/>
</dbReference>
<dbReference type="CDD" id="cd03109">
    <property type="entry name" value="DTBS"/>
    <property type="match status" value="1"/>
</dbReference>
<dbReference type="Gene3D" id="3.40.50.300">
    <property type="entry name" value="P-loop containing nucleotide triphosphate hydrolases"/>
    <property type="match status" value="1"/>
</dbReference>
<comment type="caution">
    <text evidence="2">The sequence shown here is derived from an EMBL/GenBank/DDBJ whole genome shotgun (WGS) entry which is preliminary data.</text>
</comment>
<name>A0ABP0H877_9DINO</name>
<proteinExistence type="predicted"/>
<keyword evidence="1" id="KW-0315">Glutamine amidotransferase</keyword>
<keyword evidence="3" id="KW-1185">Reference proteome</keyword>
<gene>
    <name evidence="2" type="ORF">CCMP2556_LOCUS506</name>
</gene>
<dbReference type="SUPFAM" id="SSF52540">
    <property type="entry name" value="P-loop containing nucleoside triphosphate hydrolases"/>
    <property type="match status" value="1"/>
</dbReference>
<dbReference type="PANTHER" id="PTHR21343">
    <property type="entry name" value="DETHIOBIOTIN SYNTHETASE"/>
    <property type="match status" value="1"/>
</dbReference>
<evidence type="ECO:0000256" key="1">
    <source>
        <dbReference type="ARBA" id="ARBA00022962"/>
    </source>
</evidence>
<accession>A0ABP0H877</accession>
<dbReference type="Pfam" id="PF13500">
    <property type="entry name" value="AAA_26"/>
    <property type="match status" value="1"/>
</dbReference>